<dbReference type="AlphaFoldDB" id="A0A2I0X338"/>
<gene>
    <name evidence="4" type="ORF">MA16_Dca005339</name>
</gene>
<dbReference type="EMBL" id="KZ502191">
    <property type="protein sequence ID" value="PKU82334.1"/>
    <property type="molecule type" value="Genomic_DNA"/>
</dbReference>
<name>A0A2I0X338_9ASPA</name>
<reference evidence="4 5" key="2">
    <citation type="journal article" date="2017" name="Nature">
        <title>The Apostasia genome and the evolution of orchids.</title>
        <authorList>
            <person name="Zhang G.Q."/>
            <person name="Liu K.W."/>
            <person name="Li Z."/>
            <person name="Lohaus R."/>
            <person name="Hsiao Y.Y."/>
            <person name="Niu S.C."/>
            <person name="Wang J.Y."/>
            <person name="Lin Y.C."/>
            <person name="Xu Q."/>
            <person name="Chen L.J."/>
            <person name="Yoshida K."/>
            <person name="Fujiwara S."/>
            <person name="Wang Z.W."/>
            <person name="Zhang Y.Q."/>
            <person name="Mitsuda N."/>
            <person name="Wang M."/>
            <person name="Liu G.H."/>
            <person name="Pecoraro L."/>
            <person name="Huang H.X."/>
            <person name="Xiao X.J."/>
            <person name="Lin M."/>
            <person name="Wu X.Y."/>
            <person name="Wu W.L."/>
            <person name="Chen Y.Y."/>
            <person name="Chang S.B."/>
            <person name="Sakamoto S."/>
            <person name="Ohme-Takagi M."/>
            <person name="Yagi M."/>
            <person name="Zeng S.J."/>
            <person name="Shen C.Y."/>
            <person name="Yeh C.M."/>
            <person name="Luo Y.B."/>
            <person name="Tsai W.C."/>
            <person name="Van de Peer Y."/>
            <person name="Liu Z.J."/>
        </authorList>
    </citation>
    <scope>NUCLEOTIDE SEQUENCE [LARGE SCALE GENOMIC DNA]</scope>
    <source>
        <tissue evidence="4">The whole plant</tissue>
    </source>
</reference>
<accession>A0A2I0X338</accession>
<evidence type="ECO:0000256" key="3">
    <source>
        <dbReference type="SAM" id="MobiDB-lite"/>
    </source>
</evidence>
<evidence type="ECO:0000256" key="2">
    <source>
        <dbReference type="ARBA" id="ARBA00023306"/>
    </source>
</evidence>
<evidence type="ECO:0000256" key="1">
    <source>
        <dbReference type="ARBA" id="ARBA00023013"/>
    </source>
</evidence>
<evidence type="ECO:0000313" key="4">
    <source>
        <dbReference type="EMBL" id="PKU82334.1"/>
    </source>
</evidence>
<sequence>MSPSPLFLSQNNSNLPRNQNIAQSNLDSEQDFSFKNNKEEELMASFPCSSSSSSILPVKKEELGVVIEPPGGGDDDADDDQNGGYSTPSSLESRIPAVVNCPPAPKKPYKVCRRKVAKHCSNSQRIDFLEGLGLVVFEEVRCHRGRRRRRHGVRGRMPITNASEAGKRELGFTGI</sequence>
<protein>
    <submittedName>
        <fullName evidence="4">Uncharacterized protein</fullName>
    </submittedName>
</protein>
<keyword evidence="2" id="KW-0131">Cell cycle</keyword>
<dbReference type="PANTHER" id="PTHR33142:SF8">
    <property type="entry name" value="CYCLIN-DEPENDENT PROTEIN KINASE INHIBITOR SMR9"/>
    <property type="match status" value="1"/>
</dbReference>
<dbReference type="GO" id="GO:0004860">
    <property type="term" value="F:protein kinase inhibitor activity"/>
    <property type="evidence" value="ECO:0007669"/>
    <property type="project" value="UniProtKB-KW"/>
</dbReference>
<evidence type="ECO:0000313" key="5">
    <source>
        <dbReference type="Proteomes" id="UP000233837"/>
    </source>
</evidence>
<dbReference type="GO" id="GO:0032875">
    <property type="term" value="P:regulation of DNA endoreduplication"/>
    <property type="evidence" value="ECO:0007669"/>
    <property type="project" value="InterPro"/>
</dbReference>
<proteinExistence type="predicted"/>
<keyword evidence="5" id="KW-1185">Reference proteome</keyword>
<dbReference type="PANTHER" id="PTHR33142">
    <property type="entry name" value="CYCLIN-DEPENDENT PROTEIN KINASE INHIBITOR SMR13"/>
    <property type="match status" value="1"/>
</dbReference>
<dbReference type="Proteomes" id="UP000233837">
    <property type="component" value="Unassembled WGS sequence"/>
</dbReference>
<organism evidence="4 5">
    <name type="scientific">Dendrobium catenatum</name>
    <dbReference type="NCBI Taxonomy" id="906689"/>
    <lineage>
        <taxon>Eukaryota</taxon>
        <taxon>Viridiplantae</taxon>
        <taxon>Streptophyta</taxon>
        <taxon>Embryophyta</taxon>
        <taxon>Tracheophyta</taxon>
        <taxon>Spermatophyta</taxon>
        <taxon>Magnoliopsida</taxon>
        <taxon>Liliopsida</taxon>
        <taxon>Asparagales</taxon>
        <taxon>Orchidaceae</taxon>
        <taxon>Epidendroideae</taxon>
        <taxon>Malaxideae</taxon>
        <taxon>Dendrobiinae</taxon>
        <taxon>Dendrobium</taxon>
    </lineage>
</organism>
<keyword evidence="1" id="KW-0649">Protein kinase inhibitor</keyword>
<reference evidence="4 5" key="1">
    <citation type="journal article" date="2016" name="Sci. Rep.">
        <title>The Dendrobium catenatum Lindl. genome sequence provides insights into polysaccharide synthase, floral development and adaptive evolution.</title>
        <authorList>
            <person name="Zhang G.Q."/>
            <person name="Xu Q."/>
            <person name="Bian C."/>
            <person name="Tsai W.C."/>
            <person name="Yeh C.M."/>
            <person name="Liu K.W."/>
            <person name="Yoshida K."/>
            <person name="Zhang L.S."/>
            <person name="Chang S.B."/>
            <person name="Chen F."/>
            <person name="Shi Y."/>
            <person name="Su Y.Y."/>
            <person name="Zhang Y.Q."/>
            <person name="Chen L.J."/>
            <person name="Yin Y."/>
            <person name="Lin M."/>
            <person name="Huang H."/>
            <person name="Deng H."/>
            <person name="Wang Z.W."/>
            <person name="Zhu S.L."/>
            <person name="Zhao X."/>
            <person name="Deng C."/>
            <person name="Niu S.C."/>
            <person name="Huang J."/>
            <person name="Wang M."/>
            <person name="Liu G.H."/>
            <person name="Yang H.J."/>
            <person name="Xiao X.J."/>
            <person name="Hsiao Y.Y."/>
            <person name="Wu W.L."/>
            <person name="Chen Y.Y."/>
            <person name="Mitsuda N."/>
            <person name="Ohme-Takagi M."/>
            <person name="Luo Y.B."/>
            <person name="Van de Peer Y."/>
            <person name="Liu Z.J."/>
        </authorList>
    </citation>
    <scope>NUCLEOTIDE SEQUENCE [LARGE SCALE GENOMIC DNA]</scope>
    <source>
        <tissue evidence="4">The whole plant</tissue>
    </source>
</reference>
<feature type="region of interest" description="Disordered" evidence="3">
    <location>
        <begin position="65"/>
        <end position="91"/>
    </location>
</feature>
<dbReference type="InterPro" id="IPR040389">
    <property type="entry name" value="SMR"/>
</dbReference>